<evidence type="ECO:0000313" key="4">
    <source>
        <dbReference type="Proteomes" id="UP000037749"/>
    </source>
</evidence>
<dbReference type="Pfam" id="PF00188">
    <property type="entry name" value="CAP"/>
    <property type="match status" value="1"/>
</dbReference>
<dbReference type="SUPFAM" id="SSF55797">
    <property type="entry name" value="PR-1-like"/>
    <property type="match status" value="1"/>
</dbReference>
<evidence type="ECO:0000256" key="1">
    <source>
        <dbReference type="SAM" id="SignalP"/>
    </source>
</evidence>
<feature type="domain" description="SCP" evidence="2">
    <location>
        <begin position="48"/>
        <end position="172"/>
    </location>
</feature>
<evidence type="ECO:0000259" key="2">
    <source>
        <dbReference type="Pfam" id="PF00188"/>
    </source>
</evidence>
<dbReference type="Proteomes" id="UP000037749">
    <property type="component" value="Unassembled WGS sequence"/>
</dbReference>
<protein>
    <recommendedName>
        <fullName evidence="2">SCP domain-containing protein</fullName>
    </recommendedName>
</protein>
<feature type="signal peptide" evidence="1">
    <location>
        <begin position="1"/>
        <end position="22"/>
    </location>
</feature>
<accession>A0A0N0UVU5</accession>
<organism evidence="3 4">
    <name type="scientific">Apilactobacillus kunkeei</name>
    <dbReference type="NCBI Taxonomy" id="148814"/>
    <lineage>
        <taxon>Bacteria</taxon>
        <taxon>Bacillati</taxon>
        <taxon>Bacillota</taxon>
        <taxon>Bacilli</taxon>
        <taxon>Lactobacillales</taxon>
        <taxon>Lactobacillaceae</taxon>
        <taxon>Apilactobacillus</taxon>
    </lineage>
</organism>
<sequence>MKFKKLVVAAIAAVLLFVPVLASTTHASAAKKNQVSSSYVKELKADVLSRINKFRTKHHLKPLHYSKALDKLPQRVADKKMAYVLGGSERHITSKKIRAYFKDTAKQMKYKNVKNIHEADSRTWDYSRRSAKSASKNSAQFYLAPNPIDKKSILLKNTKNIGIGVAFGYNKYSANDDGSPYETIIEIAIR</sequence>
<evidence type="ECO:0000313" key="3">
    <source>
        <dbReference type="EMBL" id="KOY79455.1"/>
    </source>
</evidence>
<dbReference type="RefSeq" id="WP_053796410.1">
    <property type="nucleotide sequence ID" value="NZ_JXCZ01000013.1"/>
</dbReference>
<comment type="caution">
    <text evidence="3">The sequence shown here is derived from an EMBL/GenBank/DDBJ whole genome shotgun (WGS) entry which is preliminary data.</text>
</comment>
<dbReference type="AlphaFoldDB" id="A0A0N0UVU5"/>
<dbReference type="Gene3D" id="3.40.33.10">
    <property type="entry name" value="CAP"/>
    <property type="match status" value="1"/>
</dbReference>
<proteinExistence type="predicted"/>
<dbReference type="EMBL" id="JXCZ01000013">
    <property type="protein sequence ID" value="KOY79455.1"/>
    <property type="molecule type" value="Genomic_DNA"/>
</dbReference>
<dbReference type="InterPro" id="IPR035940">
    <property type="entry name" value="CAP_sf"/>
</dbReference>
<name>A0A0N0UVU5_9LACO</name>
<dbReference type="InterPro" id="IPR014044">
    <property type="entry name" value="CAP_dom"/>
</dbReference>
<feature type="chain" id="PRO_5038916322" description="SCP domain-containing protein" evidence="1">
    <location>
        <begin position="23"/>
        <end position="190"/>
    </location>
</feature>
<keyword evidence="1" id="KW-0732">Signal</keyword>
<reference evidence="3 4" key="1">
    <citation type="journal article" date="2015" name="Genome Biol. Evol.">
        <title>Functionally Structured Genomes in Lactobacillus kunkeei Colonizing the Honey Crop and Food Products of Honeybees and Stingless Bees.</title>
        <authorList>
            <person name="Tamarit D."/>
            <person name="Ellegaard K.M."/>
            <person name="Wikander J."/>
            <person name="Olofsson T."/>
            <person name="Vasquez A."/>
            <person name="Andersson S.G."/>
        </authorList>
    </citation>
    <scope>NUCLEOTIDE SEQUENCE [LARGE SCALE GENOMIC DNA]</scope>
    <source>
        <strain evidence="3 4">LAla</strain>
    </source>
</reference>
<gene>
    <name evidence="3" type="ORF">RZ72_10140</name>
</gene>
<dbReference type="PATRIC" id="fig|148814.9.peg.463"/>